<feature type="region of interest" description="Disordered" evidence="5">
    <location>
        <begin position="1"/>
        <end position="45"/>
    </location>
</feature>
<dbReference type="GO" id="GO:0005975">
    <property type="term" value="P:carbohydrate metabolic process"/>
    <property type="evidence" value="ECO:0007669"/>
    <property type="project" value="UniProtKB-ARBA"/>
</dbReference>
<gene>
    <name evidence="7" type="primary">fes</name>
    <name evidence="7" type="ORF">HUT08_04545</name>
</gene>
<comment type="subcellular location">
    <subcellularLocation>
        <location evidence="1">Cytoplasm</location>
    </subcellularLocation>
</comment>
<dbReference type="EC" id="3.1.1.-" evidence="7"/>
<feature type="domain" description="Enterochelin esterase N-terminal" evidence="6">
    <location>
        <begin position="98"/>
        <end position="203"/>
    </location>
</feature>
<dbReference type="Gene3D" id="2.60.40.10">
    <property type="entry name" value="Immunoglobulins"/>
    <property type="match status" value="1"/>
</dbReference>
<dbReference type="InterPro" id="IPR000801">
    <property type="entry name" value="Esterase-like"/>
</dbReference>
<dbReference type="InterPro" id="IPR013783">
    <property type="entry name" value="Ig-like_fold"/>
</dbReference>
<keyword evidence="8" id="KW-1185">Reference proteome</keyword>
<dbReference type="NCBIfam" id="NF007758">
    <property type="entry name" value="PRK10439.1"/>
    <property type="match status" value="1"/>
</dbReference>
<dbReference type="GO" id="GO:0005737">
    <property type="term" value="C:cytoplasm"/>
    <property type="evidence" value="ECO:0007669"/>
    <property type="project" value="UniProtKB-SubCell"/>
</dbReference>
<dbReference type="SUPFAM" id="SSF53474">
    <property type="entry name" value="alpha/beta-Hydrolases"/>
    <property type="match status" value="1"/>
</dbReference>
<keyword evidence="3 7" id="KW-0378">Hydrolase</keyword>
<evidence type="ECO:0000256" key="5">
    <source>
        <dbReference type="SAM" id="MobiDB-lite"/>
    </source>
</evidence>
<feature type="compositionally biased region" description="Polar residues" evidence="5">
    <location>
        <begin position="22"/>
        <end position="32"/>
    </location>
</feature>
<dbReference type="Proteomes" id="UP000509303">
    <property type="component" value="Chromosome"/>
</dbReference>
<comment type="similarity">
    <text evidence="4">Belongs to the Fes family.</text>
</comment>
<protein>
    <submittedName>
        <fullName evidence="7">Enterochelin esterase</fullName>
        <ecNumber evidence="7">3.1.1.-</ecNumber>
    </submittedName>
</protein>
<dbReference type="GO" id="GO:0006826">
    <property type="term" value="P:iron ion transport"/>
    <property type="evidence" value="ECO:0007669"/>
    <property type="project" value="InterPro"/>
</dbReference>
<dbReference type="GO" id="GO:0008849">
    <property type="term" value="F:enterochelin esterase activity"/>
    <property type="evidence" value="ECO:0007669"/>
    <property type="project" value="InterPro"/>
</dbReference>
<evidence type="ECO:0000256" key="1">
    <source>
        <dbReference type="ARBA" id="ARBA00004496"/>
    </source>
</evidence>
<dbReference type="InterPro" id="IPR029058">
    <property type="entry name" value="AB_hydrolase_fold"/>
</dbReference>
<dbReference type="InterPro" id="IPR021764">
    <property type="entry name" value="Enterochelin_esterase_N"/>
</dbReference>
<evidence type="ECO:0000256" key="3">
    <source>
        <dbReference type="ARBA" id="ARBA00022801"/>
    </source>
</evidence>
<accession>A0A7H8NI72</accession>
<evidence type="ECO:0000313" key="8">
    <source>
        <dbReference type="Proteomes" id="UP000509303"/>
    </source>
</evidence>
<evidence type="ECO:0000256" key="2">
    <source>
        <dbReference type="ARBA" id="ARBA00022490"/>
    </source>
</evidence>
<dbReference type="InterPro" id="IPR014756">
    <property type="entry name" value="Ig_E-set"/>
</dbReference>
<dbReference type="InterPro" id="IPR050583">
    <property type="entry name" value="Mycobacterial_A85_antigen"/>
</dbReference>
<organism evidence="7 8">
    <name type="scientific">Streptomyces buecherae</name>
    <dbReference type="NCBI Taxonomy" id="2763006"/>
    <lineage>
        <taxon>Bacteria</taxon>
        <taxon>Bacillati</taxon>
        <taxon>Actinomycetota</taxon>
        <taxon>Actinomycetes</taxon>
        <taxon>Kitasatosporales</taxon>
        <taxon>Streptomycetaceae</taxon>
        <taxon>Streptomyces</taxon>
    </lineage>
</organism>
<dbReference type="Pfam" id="PF11806">
    <property type="entry name" value="Enterochelin_N"/>
    <property type="match status" value="1"/>
</dbReference>
<dbReference type="EMBL" id="CP054929">
    <property type="protein sequence ID" value="QKW54239.1"/>
    <property type="molecule type" value="Genomic_DNA"/>
</dbReference>
<sequence length="453" mass="48901">MTAPPRGVLAARRATHRLPTGHSPSRADTPSHASAVGPRSAPPPRTDSPLLLALAARLAAAVDAAAREAAVAWFWAEAEAVGAPLVEPVDRDPHHRIVTFVWRDADARAVLLYADWWPGPGGPTGRMRRLPGTDVWYLSCHLRADHRGTYRIARYDAADPDPGPAGLAARAVPDPLNPRPVLGRWYARPGSVVELPHAPAPPWVEAPDDVPPGSLRRHRLGSRALAAERDVWVYEPPGPLPEETDVVVLLDGDMWFGQLGFESALDRLIAVGLLPPLVVLAPDSRDRADEATRSREFGGHDAQVTFLAAELLPWAAARWPVTYDPARTVVAGQGLGGVSALYAGYAAPMRFGNVLAQSAALPWRPAGESEADADPVPWITRRYADGAPRELRLHLDVGLREGRLLELTRGLRAALRARDYPVTGTEFNGGHDYACWRGALADGLITLLGARPR</sequence>
<dbReference type="GO" id="GO:0005506">
    <property type="term" value="F:iron ion binding"/>
    <property type="evidence" value="ECO:0007669"/>
    <property type="project" value="InterPro"/>
</dbReference>
<reference evidence="7 8" key="1">
    <citation type="submission" date="2020-06" db="EMBL/GenBank/DDBJ databases">
        <title>Genome mining for natural products.</title>
        <authorList>
            <person name="Zhang B."/>
            <person name="Shi J."/>
            <person name="Ge H."/>
        </authorList>
    </citation>
    <scope>NUCLEOTIDE SEQUENCE [LARGE SCALE GENOMIC DNA]</scope>
    <source>
        <strain evidence="7 8">NA00687</strain>
    </source>
</reference>
<name>A0A7H8NI72_9ACTN</name>
<evidence type="ECO:0000313" key="7">
    <source>
        <dbReference type="EMBL" id="QKW54239.1"/>
    </source>
</evidence>
<dbReference type="AlphaFoldDB" id="A0A7H8NI72"/>
<dbReference type="PANTHER" id="PTHR48098:SF3">
    <property type="entry name" value="IRON(III) ENTEROBACTIN ESTERASE"/>
    <property type="match status" value="1"/>
</dbReference>
<keyword evidence="2" id="KW-0963">Cytoplasm</keyword>
<dbReference type="SUPFAM" id="SSF81296">
    <property type="entry name" value="E set domains"/>
    <property type="match status" value="1"/>
</dbReference>
<evidence type="ECO:0000259" key="6">
    <source>
        <dbReference type="Pfam" id="PF11806"/>
    </source>
</evidence>
<evidence type="ECO:0000256" key="4">
    <source>
        <dbReference type="ARBA" id="ARBA00024201"/>
    </source>
</evidence>
<proteinExistence type="inferred from homology"/>
<dbReference type="PANTHER" id="PTHR48098">
    <property type="entry name" value="ENTEROCHELIN ESTERASE-RELATED"/>
    <property type="match status" value="1"/>
</dbReference>
<dbReference type="Pfam" id="PF00756">
    <property type="entry name" value="Esterase"/>
    <property type="match status" value="1"/>
</dbReference>
<dbReference type="Gene3D" id="3.40.50.1820">
    <property type="entry name" value="alpha/beta hydrolase"/>
    <property type="match status" value="1"/>
</dbReference>